<evidence type="ECO:0000256" key="8">
    <source>
        <dbReference type="ARBA" id="ARBA00023136"/>
    </source>
</evidence>
<evidence type="ECO:0000256" key="5">
    <source>
        <dbReference type="ARBA" id="ARBA00022475"/>
    </source>
</evidence>
<dbReference type="InterPro" id="IPR005672">
    <property type="entry name" value="Phosphate_PstA"/>
</dbReference>
<dbReference type="GO" id="GO:0035435">
    <property type="term" value="P:phosphate ion transmembrane transport"/>
    <property type="evidence" value="ECO:0007669"/>
    <property type="project" value="InterPro"/>
</dbReference>
<dbReference type="NCBIfam" id="TIGR00974">
    <property type="entry name" value="3a0107s02c"/>
    <property type="match status" value="1"/>
</dbReference>
<feature type="domain" description="ABC transmembrane type-1" evidence="10">
    <location>
        <begin position="49"/>
        <end position="257"/>
    </location>
</feature>
<feature type="transmembrane region" description="Helical" evidence="9">
    <location>
        <begin position="240"/>
        <end position="260"/>
    </location>
</feature>
<comment type="subcellular location">
    <subcellularLocation>
        <location evidence="9">Cell inner membrane</location>
        <topology evidence="9">Multi-pass membrane protein</topology>
    </subcellularLocation>
    <subcellularLocation>
        <location evidence="1">Cell membrane</location>
        <topology evidence="1">Multi-pass membrane protein</topology>
    </subcellularLocation>
</comment>
<dbReference type="GO" id="GO:0005315">
    <property type="term" value="F:phosphate transmembrane transporter activity"/>
    <property type="evidence" value="ECO:0007669"/>
    <property type="project" value="InterPro"/>
</dbReference>
<dbReference type="EMBL" id="DVMY01000068">
    <property type="protein sequence ID" value="HIU37434.1"/>
    <property type="molecule type" value="Genomic_DNA"/>
</dbReference>
<evidence type="ECO:0000256" key="9">
    <source>
        <dbReference type="RuleBase" id="RU363043"/>
    </source>
</evidence>
<dbReference type="AlphaFoldDB" id="A0A9D1LF48"/>
<evidence type="ECO:0000256" key="6">
    <source>
        <dbReference type="ARBA" id="ARBA00022692"/>
    </source>
</evidence>
<reference evidence="11" key="1">
    <citation type="submission" date="2020-10" db="EMBL/GenBank/DDBJ databases">
        <authorList>
            <person name="Gilroy R."/>
        </authorList>
    </citation>
    <scope>NUCLEOTIDE SEQUENCE</scope>
    <source>
        <strain evidence="11">7463</strain>
    </source>
</reference>
<evidence type="ECO:0000313" key="12">
    <source>
        <dbReference type="Proteomes" id="UP000824083"/>
    </source>
</evidence>
<dbReference type="CDD" id="cd06261">
    <property type="entry name" value="TM_PBP2"/>
    <property type="match status" value="1"/>
</dbReference>
<dbReference type="PROSITE" id="PS50928">
    <property type="entry name" value="ABC_TM1"/>
    <property type="match status" value="1"/>
</dbReference>
<dbReference type="Pfam" id="PF00528">
    <property type="entry name" value="BPD_transp_1"/>
    <property type="match status" value="1"/>
</dbReference>
<dbReference type="SUPFAM" id="SSF161098">
    <property type="entry name" value="MetI-like"/>
    <property type="match status" value="1"/>
</dbReference>
<feature type="transmembrane region" description="Helical" evidence="9">
    <location>
        <begin position="124"/>
        <end position="143"/>
    </location>
</feature>
<keyword evidence="7 9" id="KW-1133">Transmembrane helix</keyword>
<dbReference type="GO" id="GO:0005886">
    <property type="term" value="C:plasma membrane"/>
    <property type="evidence" value="ECO:0007669"/>
    <property type="project" value="UniProtKB-SubCell"/>
</dbReference>
<sequence length="271" mass="28934">MRLTTLLSAGVIVAILLYLLDNALPALSWEFVFEPPRDMMTAGGVWPCIVGTFWLALGATVIALPLGVCTAVYLTEYGGSGRFVESIRLAVSNLSGVPSVIFGLFGLTFFVTICGFGVSLLSGVLTLAVLALPIVINTTEAALNQVPQAWREASLALGANKRQTIFKIILPAALPGILTGNILALSRVAGETAAIMYTAAVFYTPKMGDSVLDPVMSLPYHIYVLATSSVDVDATRPMQYGTACLLVLMVLGLNMIALFIRQRAQRKIARH</sequence>
<feature type="transmembrane region" description="Helical" evidence="9">
    <location>
        <begin position="164"/>
        <end position="184"/>
    </location>
</feature>
<keyword evidence="5 9" id="KW-1003">Cell membrane</keyword>
<reference evidence="11" key="2">
    <citation type="journal article" date="2021" name="PeerJ">
        <title>Extensive microbial diversity within the chicken gut microbiome revealed by metagenomics and culture.</title>
        <authorList>
            <person name="Gilroy R."/>
            <person name="Ravi A."/>
            <person name="Getino M."/>
            <person name="Pursley I."/>
            <person name="Horton D.L."/>
            <person name="Alikhan N.F."/>
            <person name="Baker D."/>
            <person name="Gharbi K."/>
            <person name="Hall N."/>
            <person name="Watson M."/>
            <person name="Adriaenssens E.M."/>
            <person name="Foster-Nyarko E."/>
            <person name="Jarju S."/>
            <person name="Secka A."/>
            <person name="Antonio M."/>
            <person name="Oren A."/>
            <person name="Chaudhuri R.R."/>
            <person name="La Ragione R."/>
            <person name="Hildebrand F."/>
            <person name="Pallen M.J."/>
        </authorList>
    </citation>
    <scope>NUCLEOTIDE SEQUENCE</scope>
    <source>
        <strain evidence="11">7463</strain>
    </source>
</reference>
<name>A0A9D1LF48_9BURK</name>
<comment type="similarity">
    <text evidence="2 9">Belongs to the binding-protein-dependent transport system permease family. CysTW subfamily.</text>
</comment>
<comment type="caution">
    <text evidence="11">The sequence shown here is derived from an EMBL/GenBank/DDBJ whole genome shotgun (WGS) entry which is preliminary data.</text>
</comment>
<evidence type="ECO:0000313" key="11">
    <source>
        <dbReference type="EMBL" id="HIU37434.1"/>
    </source>
</evidence>
<dbReference type="InterPro" id="IPR035906">
    <property type="entry name" value="MetI-like_sf"/>
</dbReference>
<protein>
    <recommendedName>
        <fullName evidence="3 9">Phosphate transport system permease protein PstA</fullName>
    </recommendedName>
</protein>
<dbReference type="Proteomes" id="UP000824083">
    <property type="component" value="Unassembled WGS sequence"/>
</dbReference>
<evidence type="ECO:0000256" key="7">
    <source>
        <dbReference type="ARBA" id="ARBA00022989"/>
    </source>
</evidence>
<keyword evidence="4" id="KW-0813">Transport</keyword>
<feature type="transmembrane region" description="Helical" evidence="9">
    <location>
        <begin position="96"/>
        <end position="118"/>
    </location>
</feature>
<dbReference type="InterPro" id="IPR000515">
    <property type="entry name" value="MetI-like"/>
</dbReference>
<keyword evidence="8 9" id="KW-0472">Membrane</keyword>
<evidence type="ECO:0000259" key="10">
    <source>
        <dbReference type="PROSITE" id="PS50928"/>
    </source>
</evidence>
<gene>
    <name evidence="11" type="primary">pstA</name>
    <name evidence="11" type="ORF">IAC56_04085</name>
</gene>
<evidence type="ECO:0000256" key="2">
    <source>
        <dbReference type="ARBA" id="ARBA00007069"/>
    </source>
</evidence>
<evidence type="ECO:0000256" key="1">
    <source>
        <dbReference type="ARBA" id="ARBA00004651"/>
    </source>
</evidence>
<comment type="caution">
    <text evidence="9">Lacks conserved residue(s) required for the propagation of feature annotation.</text>
</comment>
<dbReference type="PANTHER" id="PTHR43470">
    <property type="entry name" value="PHOSPHATE TRANSPORT SYSTEM PERMEASE PROTEIN PSTA-RELATED"/>
    <property type="match status" value="1"/>
</dbReference>
<evidence type="ECO:0000256" key="3">
    <source>
        <dbReference type="ARBA" id="ARBA00016864"/>
    </source>
</evidence>
<dbReference type="PANTHER" id="PTHR43470:SF3">
    <property type="entry name" value="PHOSPHATE TRANSPORT SYSTEM PERMEASE PROTEIN PSTA-RELATED"/>
    <property type="match status" value="1"/>
</dbReference>
<dbReference type="Gene3D" id="1.10.3720.10">
    <property type="entry name" value="MetI-like"/>
    <property type="match status" value="1"/>
</dbReference>
<feature type="transmembrane region" description="Helical" evidence="9">
    <location>
        <begin position="52"/>
        <end position="75"/>
    </location>
</feature>
<evidence type="ECO:0000256" key="4">
    <source>
        <dbReference type="ARBA" id="ARBA00022448"/>
    </source>
</evidence>
<keyword evidence="6 9" id="KW-0812">Transmembrane</keyword>
<accession>A0A9D1LF48</accession>
<proteinExistence type="inferred from homology"/>
<organism evidence="11 12">
    <name type="scientific">Candidatus Aphodousia faecigallinarum</name>
    <dbReference type="NCBI Taxonomy" id="2840677"/>
    <lineage>
        <taxon>Bacteria</taxon>
        <taxon>Pseudomonadati</taxon>
        <taxon>Pseudomonadota</taxon>
        <taxon>Betaproteobacteria</taxon>
        <taxon>Burkholderiales</taxon>
        <taxon>Sutterellaceae</taxon>
        <taxon>Sutterellaceae incertae sedis</taxon>
        <taxon>Candidatus Aphodousia</taxon>
    </lineage>
</organism>